<dbReference type="GO" id="GO:0005737">
    <property type="term" value="C:cytoplasm"/>
    <property type="evidence" value="ECO:0007669"/>
    <property type="project" value="TreeGrafter"/>
</dbReference>
<dbReference type="GO" id="GO:0006751">
    <property type="term" value="P:glutathione catabolic process"/>
    <property type="evidence" value="ECO:0007669"/>
    <property type="project" value="InterPro"/>
</dbReference>
<dbReference type="EC" id="4.3.2.7" evidence="1"/>
<dbReference type="InterPro" id="IPR006840">
    <property type="entry name" value="ChaC"/>
</dbReference>
<keyword evidence="4" id="KW-1185">Reference proteome</keyword>
<keyword evidence="2" id="KW-0456">Lyase</keyword>
<dbReference type="Pfam" id="PF04752">
    <property type="entry name" value="ChaC"/>
    <property type="match status" value="1"/>
</dbReference>
<dbReference type="Gene3D" id="3.10.490.10">
    <property type="entry name" value="Gamma-glutamyl cyclotransferase-like"/>
    <property type="match status" value="1"/>
</dbReference>
<accession>A0AAP2CQM3</accession>
<dbReference type="AlphaFoldDB" id="A0AAP2CQM3"/>
<dbReference type="PANTHER" id="PTHR12192">
    <property type="entry name" value="CATION TRANSPORT PROTEIN CHAC-RELATED"/>
    <property type="match status" value="1"/>
</dbReference>
<evidence type="ECO:0000313" key="4">
    <source>
        <dbReference type="Proteomes" id="UP001315686"/>
    </source>
</evidence>
<dbReference type="InterPro" id="IPR013024">
    <property type="entry name" value="GGCT-like"/>
</dbReference>
<comment type="caution">
    <text evidence="3">The sequence shown here is derived from an EMBL/GenBank/DDBJ whole genome shotgun (WGS) entry which is preliminary data.</text>
</comment>
<dbReference type="CDD" id="cd06661">
    <property type="entry name" value="GGCT_like"/>
    <property type="match status" value="1"/>
</dbReference>
<dbReference type="InterPro" id="IPR036568">
    <property type="entry name" value="GGCT-like_sf"/>
</dbReference>
<proteinExistence type="predicted"/>
<dbReference type="GO" id="GO:0061928">
    <property type="term" value="F:glutathione specific gamma-glutamylcyclotransferase activity"/>
    <property type="evidence" value="ECO:0007669"/>
    <property type="project" value="UniProtKB-EC"/>
</dbReference>
<gene>
    <name evidence="3" type="ORF">IV417_00645</name>
</gene>
<dbReference type="Proteomes" id="UP001315686">
    <property type="component" value="Unassembled WGS sequence"/>
</dbReference>
<reference evidence="3 4" key="1">
    <citation type="journal article" date="2021" name="Arch. Microbiol.">
        <title>Harenicola maris gen. nov., sp. nov. isolated from the Sea of Japan shallow sediments.</title>
        <authorList>
            <person name="Romanenko L.A."/>
            <person name="Kurilenko V.V."/>
            <person name="Chernysheva N.Y."/>
            <person name="Tekutyeva L.A."/>
            <person name="Velansky P.V."/>
            <person name="Svetashev V.I."/>
            <person name="Isaeva M.P."/>
        </authorList>
    </citation>
    <scope>NUCLEOTIDE SEQUENCE [LARGE SCALE GENOMIC DNA]</scope>
    <source>
        <strain evidence="3 4">KMM 3653</strain>
    </source>
</reference>
<evidence type="ECO:0000313" key="3">
    <source>
        <dbReference type="EMBL" id="MBT0955878.1"/>
    </source>
</evidence>
<dbReference type="SUPFAM" id="SSF110857">
    <property type="entry name" value="Gamma-glutamyl cyclotransferase-like"/>
    <property type="match status" value="1"/>
</dbReference>
<dbReference type="PANTHER" id="PTHR12192:SF2">
    <property type="entry name" value="GLUTATHIONE-SPECIFIC GAMMA-GLUTAMYLCYCLOTRANSFERASE 2"/>
    <property type="match status" value="1"/>
</dbReference>
<sequence>MPDPLWVFGYGSLMWNPGFAVAEQHIARVSGFRRGFCMRSVNYRGTAAAPGLVLALDAEEGAACEGVAFRLKAGAQSEDFRVLREREMSESAYQERLVEARLANGQVLQVLAYVISPDHALYCGGLCAEEQAQIIAERAGNRGPNRDYLHNTVTHLGELGISDPGLEALDARVRALCGET</sequence>
<protein>
    <recommendedName>
        <fullName evidence="1">glutathione-specific gamma-glutamylcyclotransferase</fullName>
        <ecNumber evidence="1">4.3.2.7</ecNumber>
    </recommendedName>
</protein>
<name>A0AAP2CQM3_9RHOB</name>
<dbReference type="EMBL" id="JADQAZ010000001">
    <property type="protein sequence ID" value="MBT0955878.1"/>
    <property type="molecule type" value="Genomic_DNA"/>
</dbReference>
<evidence type="ECO:0000256" key="2">
    <source>
        <dbReference type="ARBA" id="ARBA00023239"/>
    </source>
</evidence>
<organism evidence="3 4">
    <name type="scientific">Harenicola maris</name>
    <dbReference type="NCBI Taxonomy" id="2841044"/>
    <lineage>
        <taxon>Bacteria</taxon>
        <taxon>Pseudomonadati</taxon>
        <taxon>Pseudomonadota</taxon>
        <taxon>Alphaproteobacteria</taxon>
        <taxon>Rhodobacterales</taxon>
        <taxon>Paracoccaceae</taxon>
        <taxon>Harenicola</taxon>
    </lineage>
</organism>
<evidence type="ECO:0000256" key="1">
    <source>
        <dbReference type="ARBA" id="ARBA00012344"/>
    </source>
</evidence>